<evidence type="ECO:0000313" key="2">
    <source>
        <dbReference type="EMBL" id="ACV36581.1"/>
    </source>
</evidence>
<dbReference type="OrthoDB" id="9181467at2"/>
<name>C7RIK7_ACCRE</name>
<dbReference type="EMBL" id="CP001715">
    <property type="protein sequence ID" value="ACV36581.1"/>
    <property type="molecule type" value="Genomic_DNA"/>
</dbReference>
<gene>
    <name evidence="2" type="ordered locus">CAP2UW1_3316</name>
</gene>
<proteinExistence type="predicted"/>
<dbReference type="KEGG" id="app:CAP2UW1_3316"/>
<reference evidence="2" key="1">
    <citation type="submission" date="2009-08" db="EMBL/GenBank/DDBJ databases">
        <authorList>
            <consortium name="US DOE Joint Genome Institute"/>
            <person name="Lucas S."/>
            <person name="Copeland A."/>
            <person name="Lapidus A."/>
            <person name="Glavina del Rio T."/>
            <person name="Dalin E."/>
            <person name="Tice H."/>
            <person name="Bruce D."/>
            <person name="Barry K."/>
            <person name="Pitluck S."/>
            <person name="Lowry S."/>
            <person name="Larimer F."/>
            <person name="Land M."/>
            <person name="Hauser L."/>
            <person name="Kyrpides N."/>
            <person name="Ivanova N."/>
            <person name="McMahon K.D."/>
            <person name="Hugenholtz P."/>
        </authorList>
    </citation>
    <scope>NUCLEOTIDE SEQUENCE</scope>
    <source>
        <strain evidence="2">UW-1</strain>
    </source>
</reference>
<sequence length="231" mass="24791">MQAWLLLSVEVGAGEQDVFVTRSAGGNPVFSDKAAPGATPVTLSPLNVIEPIPVGKTLPAVSVPHETAKPAAAAPAYRRFTIVFPEDEGSVAANTALFEVRVAPEPPLQLGEGHSIAVSINGRSVGQRFTATEFVIAPEFWGDALPPVNQRYQLDAAIVDRDGRVLTRARPVSFYLRQVAGIFPRPYMPPPVGRPVPLPMPGQLDRAQPPAVRMEKTPPAKPRQTQGLLDR</sequence>
<accession>C7RIK7</accession>
<organism evidence="2">
    <name type="scientific">Accumulibacter regalis</name>
    <dbReference type="NCBI Taxonomy" id="522306"/>
    <lineage>
        <taxon>Bacteria</taxon>
        <taxon>Pseudomonadati</taxon>
        <taxon>Pseudomonadota</taxon>
        <taxon>Betaproteobacteria</taxon>
        <taxon>Candidatus Accumulibacter</taxon>
    </lineage>
</organism>
<protein>
    <recommendedName>
        <fullName evidence="3">DUF4124 domain-containing protein</fullName>
    </recommendedName>
</protein>
<evidence type="ECO:0008006" key="3">
    <source>
        <dbReference type="Google" id="ProtNLM"/>
    </source>
</evidence>
<dbReference type="HOGENOM" id="CLU_1197692_0_0_4"/>
<reference evidence="2" key="2">
    <citation type="submission" date="2009-09" db="EMBL/GenBank/DDBJ databases">
        <title>Complete sequence of chromosome of Candidatus Accumulibacter phosphatis clade IIA str. UW-1.</title>
        <authorList>
            <consortium name="US DOE Joint Genome Institute"/>
            <person name="Martin H.G."/>
            <person name="Ivanova N."/>
            <person name="Kunin V."/>
            <person name="Warnecke F."/>
            <person name="Barry K."/>
            <person name="He S."/>
            <person name="Salamov A."/>
            <person name="Szeto E."/>
            <person name="Dalin E."/>
            <person name="Pangilinan J.L."/>
            <person name="Lapidus A."/>
            <person name="Lowry S."/>
            <person name="Kyrpides N.C."/>
            <person name="McMahon K.D."/>
            <person name="Hugenholtz P."/>
        </authorList>
    </citation>
    <scope>NUCLEOTIDE SEQUENCE [LARGE SCALE GENOMIC DNA]</scope>
    <source>
        <strain evidence="2">UW-1</strain>
    </source>
</reference>
<dbReference type="AlphaFoldDB" id="C7RIK7"/>
<evidence type="ECO:0000256" key="1">
    <source>
        <dbReference type="SAM" id="MobiDB-lite"/>
    </source>
</evidence>
<feature type="region of interest" description="Disordered" evidence="1">
    <location>
        <begin position="194"/>
        <end position="231"/>
    </location>
</feature>